<comment type="caution">
    <text evidence="3">The sequence shown here is derived from an EMBL/GenBank/DDBJ whole genome shotgun (WGS) entry which is preliminary data.</text>
</comment>
<dbReference type="Proteomes" id="UP000782843">
    <property type="component" value="Unassembled WGS sequence"/>
</dbReference>
<dbReference type="EMBL" id="JAGQLG010000077">
    <property type="protein sequence ID" value="MCA9382185.1"/>
    <property type="molecule type" value="Genomic_DNA"/>
</dbReference>
<dbReference type="InterPro" id="IPR015943">
    <property type="entry name" value="WD40/YVTN_repeat-like_dom_sf"/>
</dbReference>
<dbReference type="InterPro" id="IPR036278">
    <property type="entry name" value="Sialidase_sf"/>
</dbReference>
<dbReference type="Pfam" id="PF13290">
    <property type="entry name" value="CHB_HEX_C_1"/>
    <property type="match status" value="1"/>
</dbReference>
<proteinExistence type="predicted"/>
<organism evidence="3 4">
    <name type="scientific">Candidatus Dojkabacteria bacterium</name>
    <dbReference type="NCBI Taxonomy" id="2099670"/>
    <lineage>
        <taxon>Bacteria</taxon>
        <taxon>Candidatus Dojkabacteria</taxon>
    </lineage>
</organism>
<sequence length="652" mass="72901">MKTKLTRQIITIATSILVLIVISVVIIISSRKINNEPLKTDSDASETIERLPLLDYYLANSGYDQIDNYHFGSYVSYADGDKLYLAISSSWPASAPDGTMIATYDETTMTHIPVIDMENNQALSRMCEQGTLDILKTNDDSTIVVGGVDPGCPEDNYTWDWGESFVLDISNNPNQLMSFRQSSGLREVVHTWGITELNGNLYTSVSALHEVSYLTLPDKQTTGEIYKSTDHGRTWTRLTIDPADATSPEDFLSDYRVYDIKNFKGTLYATKADAAGNLSLIYSEDEGLTWDTVPGVEPLSRARMIIFNNQLHILATNARIQTVDEARNVHTYVYPVDLTSGYFRFNNFEVVGNYLYAVLPTGKVIRTQDVSSPGWEDFYTETGKDFVSIEYWQAKNKLVIGTRGVDAELIFLDIPVEVQEQVQPPTMSPNGGSFDNSVLVTLATETPGAEIRFTTDGTEPNETSTMYFQPVELTETTILKAKAYKTNFTPSLTTAATFTKNVPPDPQNQYNFEITTTFNYSTIPIRVEIINASSEIVVTRQLFTTNKKLNFTLNSNEIPAGTYTIKLTPKYYTKLSKQITLTEFGDVNVNFADKFFGGSYTQSANNTIIGIADLSLGIKYFRNKDKTKDLNGDNKFGIDDMSIIINSFRATR</sequence>
<evidence type="ECO:0000313" key="4">
    <source>
        <dbReference type="Proteomes" id="UP000782843"/>
    </source>
</evidence>
<dbReference type="Gene3D" id="2.130.10.10">
    <property type="entry name" value="YVTN repeat-like/Quinoprotein amine dehydrogenase"/>
    <property type="match status" value="1"/>
</dbReference>
<gene>
    <name evidence="3" type="ORF">KC660_02135</name>
</gene>
<dbReference type="CDD" id="cd15482">
    <property type="entry name" value="Sialidase_non-viral"/>
    <property type="match status" value="1"/>
</dbReference>
<dbReference type="SUPFAM" id="SSF50939">
    <property type="entry name" value="Sialidases"/>
    <property type="match status" value="1"/>
</dbReference>
<keyword evidence="1" id="KW-0812">Transmembrane</keyword>
<feature type="transmembrane region" description="Helical" evidence="1">
    <location>
        <begin position="9"/>
        <end position="29"/>
    </location>
</feature>
<dbReference type="AlphaFoldDB" id="A0A955RIC3"/>
<reference evidence="3" key="1">
    <citation type="submission" date="2020-04" db="EMBL/GenBank/DDBJ databases">
        <authorList>
            <person name="Zhang T."/>
        </authorList>
    </citation>
    <scope>NUCLEOTIDE SEQUENCE</scope>
    <source>
        <strain evidence="3">HKST-UBA10</strain>
    </source>
</reference>
<feature type="domain" description="GH29D-like beta-sandwich" evidence="2">
    <location>
        <begin position="429"/>
        <end position="491"/>
    </location>
</feature>
<evidence type="ECO:0000313" key="3">
    <source>
        <dbReference type="EMBL" id="MCA9382185.1"/>
    </source>
</evidence>
<keyword evidence="1" id="KW-0472">Membrane</keyword>
<protein>
    <submittedName>
        <fullName evidence="3">Chitobiase/beta-hexosaminidase C-terminal domain-containing protein</fullName>
    </submittedName>
</protein>
<reference evidence="3" key="2">
    <citation type="journal article" date="2021" name="Microbiome">
        <title>Successional dynamics and alternative stable states in a saline activated sludge microbial community over 9 years.</title>
        <authorList>
            <person name="Wang Y."/>
            <person name="Ye J."/>
            <person name="Ju F."/>
            <person name="Liu L."/>
            <person name="Boyd J.A."/>
            <person name="Deng Y."/>
            <person name="Parks D.H."/>
            <person name="Jiang X."/>
            <person name="Yin X."/>
            <person name="Woodcroft B.J."/>
            <person name="Tyson G.W."/>
            <person name="Hugenholtz P."/>
            <person name="Polz M.F."/>
            <person name="Zhang T."/>
        </authorList>
    </citation>
    <scope>NUCLEOTIDE SEQUENCE</scope>
    <source>
        <strain evidence="3">HKST-UBA10</strain>
    </source>
</reference>
<keyword evidence="1" id="KW-1133">Transmembrane helix</keyword>
<evidence type="ECO:0000256" key="1">
    <source>
        <dbReference type="SAM" id="Phobius"/>
    </source>
</evidence>
<evidence type="ECO:0000259" key="2">
    <source>
        <dbReference type="Pfam" id="PF13290"/>
    </source>
</evidence>
<dbReference type="InterPro" id="IPR059177">
    <property type="entry name" value="GH29D-like_dom"/>
</dbReference>
<name>A0A955RIC3_9BACT</name>
<accession>A0A955RIC3</accession>